<comment type="caution">
    <text evidence="2">The sequence shown here is derived from an EMBL/GenBank/DDBJ whole genome shotgun (WGS) entry which is preliminary data.</text>
</comment>
<dbReference type="AlphaFoldDB" id="F9DRQ1"/>
<protein>
    <recommendedName>
        <fullName evidence="4">DUF4181 domain-containing protein</fullName>
    </recommendedName>
</protein>
<accession>F9DRQ1</accession>
<dbReference type="STRING" id="759851.SAMN04244570_1936"/>
<dbReference type="InterPro" id="IPR025441">
    <property type="entry name" value="DUF4181"/>
</dbReference>
<dbReference type="eggNOG" id="ENOG5032UAB">
    <property type="taxonomic scope" value="Bacteria"/>
</dbReference>
<feature type="transmembrane region" description="Helical" evidence="1">
    <location>
        <begin position="12"/>
        <end position="32"/>
    </location>
</feature>
<dbReference type="HOGENOM" id="CLU_148489_0_0_9"/>
<feature type="transmembrane region" description="Helical" evidence="1">
    <location>
        <begin position="89"/>
        <end position="106"/>
    </location>
</feature>
<feature type="transmembrane region" description="Helical" evidence="1">
    <location>
        <begin position="58"/>
        <end position="77"/>
    </location>
</feature>
<sequence length="145" mass="16880">MIYFGVGSSFWIAFFLLLFVVWLLFFSFTAIMRKILNVEKKKLFSYNHVNASHKKMDWTIRIVFIIAIIAGSSINISRHPSDRILFLEPYVLLFALIFITEIITAIMEWKYAENKNAYILTISQLVLFAVVLLSIYSTDFFGLFG</sequence>
<dbReference type="RefSeq" id="WP_009766348.1">
    <property type="nucleotide sequence ID" value="NZ_GL982997.1"/>
</dbReference>
<name>F9DRQ1_9BACL</name>
<dbReference type="EMBL" id="AFPZ01000040">
    <property type="protein sequence ID" value="EGQ26554.1"/>
    <property type="molecule type" value="Genomic_DNA"/>
</dbReference>
<gene>
    <name evidence="2" type="ORF">HMPREF9372_1481</name>
</gene>
<keyword evidence="1" id="KW-0472">Membrane</keyword>
<evidence type="ECO:0008006" key="4">
    <source>
        <dbReference type="Google" id="ProtNLM"/>
    </source>
</evidence>
<feature type="transmembrane region" description="Helical" evidence="1">
    <location>
        <begin position="118"/>
        <end position="136"/>
    </location>
</feature>
<keyword evidence="1" id="KW-1133">Transmembrane helix</keyword>
<organism evidence="2 3">
    <name type="scientific">Sporosarcina newyorkensis 2681</name>
    <dbReference type="NCBI Taxonomy" id="1027292"/>
    <lineage>
        <taxon>Bacteria</taxon>
        <taxon>Bacillati</taxon>
        <taxon>Bacillota</taxon>
        <taxon>Bacilli</taxon>
        <taxon>Bacillales</taxon>
        <taxon>Caryophanaceae</taxon>
        <taxon>Sporosarcina</taxon>
    </lineage>
</organism>
<dbReference type="Proteomes" id="UP000005316">
    <property type="component" value="Unassembled WGS sequence"/>
</dbReference>
<evidence type="ECO:0000256" key="1">
    <source>
        <dbReference type="SAM" id="Phobius"/>
    </source>
</evidence>
<proteinExistence type="predicted"/>
<evidence type="ECO:0000313" key="2">
    <source>
        <dbReference type="EMBL" id="EGQ26554.1"/>
    </source>
</evidence>
<reference evidence="2 3" key="1">
    <citation type="submission" date="2011-04" db="EMBL/GenBank/DDBJ databases">
        <authorList>
            <person name="Muzny D."/>
            <person name="Qin X."/>
            <person name="Deng J."/>
            <person name="Jiang H."/>
            <person name="Liu Y."/>
            <person name="Qu J."/>
            <person name="Song X.-Z."/>
            <person name="Zhang L."/>
            <person name="Thornton R."/>
            <person name="Coyle M."/>
            <person name="Francisco L."/>
            <person name="Jackson L."/>
            <person name="Javaid M."/>
            <person name="Korchina V."/>
            <person name="Kovar C."/>
            <person name="Mata R."/>
            <person name="Mathew T."/>
            <person name="Ngo R."/>
            <person name="Nguyen L."/>
            <person name="Nguyen N."/>
            <person name="Okwuonu G."/>
            <person name="Ongeri F."/>
            <person name="Pham C."/>
            <person name="Simmons D."/>
            <person name="Wilczek-Boney K."/>
            <person name="Hale W."/>
            <person name="Jakkamsetti A."/>
            <person name="Pham P."/>
            <person name="Ruth R."/>
            <person name="San Lucas F."/>
            <person name="Warren J."/>
            <person name="Zhang J."/>
            <person name="Zhao Z."/>
            <person name="Zhou C."/>
            <person name="Zhu D."/>
            <person name="Lee S."/>
            <person name="Bess C."/>
            <person name="Blankenburg K."/>
            <person name="Forbes L."/>
            <person name="Fu Q."/>
            <person name="Gubbala S."/>
            <person name="Hirani K."/>
            <person name="Jayaseelan J.C."/>
            <person name="Lara F."/>
            <person name="Munidasa M."/>
            <person name="Palculict T."/>
            <person name="Patil S."/>
            <person name="Pu L.-L."/>
            <person name="Saada N."/>
            <person name="Tang L."/>
            <person name="Weissenberger G."/>
            <person name="Zhu Y."/>
            <person name="Hemphill L."/>
            <person name="Shang Y."/>
            <person name="Youmans B."/>
            <person name="Ayvaz T."/>
            <person name="Ross M."/>
            <person name="Santibanez J."/>
            <person name="Aqrawi P."/>
            <person name="Gross S."/>
            <person name="Joshi V."/>
            <person name="Fowler G."/>
            <person name="Nazareth L."/>
            <person name="Reid J."/>
            <person name="Worley K."/>
            <person name="Petrosino J."/>
            <person name="Highlander S."/>
            <person name="Gibbs R."/>
        </authorList>
    </citation>
    <scope>NUCLEOTIDE SEQUENCE [LARGE SCALE GENOMIC DNA]</scope>
    <source>
        <strain evidence="2 3">2681</strain>
    </source>
</reference>
<keyword evidence="1" id="KW-0812">Transmembrane</keyword>
<evidence type="ECO:0000313" key="3">
    <source>
        <dbReference type="Proteomes" id="UP000005316"/>
    </source>
</evidence>
<dbReference type="Pfam" id="PF13789">
    <property type="entry name" value="DUF4181"/>
    <property type="match status" value="1"/>
</dbReference>
<dbReference type="OrthoDB" id="2428213at2"/>